<keyword evidence="1" id="KW-0472">Membrane</keyword>
<dbReference type="AlphaFoldDB" id="A0A1M4Y175"/>
<name>A0A1M4Y175_9FIRM</name>
<protein>
    <submittedName>
        <fullName evidence="3">Peptidase MA superfamily protein</fullName>
    </submittedName>
</protein>
<keyword evidence="4" id="KW-1185">Reference proteome</keyword>
<dbReference type="SUPFAM" id="SSF55486">
    <property type="entry name" value="Metalloproteases ('zincins'), catalytic domain"/>
    <property type="match status" value="1"/>
</dbReference>
<sequence>MPGIVQNTDAAGMHRFLGITLAAFIVLAAFFVKLPNAVRSAAYTVFREGLKQKALWTTRHMETLNGEHFIVRYTEGNEADAQLVLAAAEKFYSPIAEKYGYAGRSKIPVIVYPSRAELNRNFGWQANESAMGVYWTGVIRVLSPNVWVTEEDPHFYREEFMNAGPMAHEFTHLVVDYVTAGNYTRWFTEGIAQYEEYKLTGFEFQDMEASLDQPLYRLDEMDMYFDNLPNQPLAYRQSYLAVRYVAEVYGEASIKNILKSLAQNNKIDRAIPEVLGVKMETFEKNYQHWSREQEKLRKL</sequence>
<evidence type="ECO:0000256" key="1">
    <source>
        <dbReference type="SAM" id="Phobius"/>
    </source>
</evidence>
<dbReference type="STRING" id="1121429.SAMN02745133_01602"/>
<dbReference type="Proteomes" id="UP000184148">
    <property type="component" value="Unassembled WGS sequence"/>
</dbReference>
<accession>A0A1M4Y175</accession>
<feature type="transmembrane region" description="Helical" evidence="1">
    <location>
        <begin position="12"/>
        <end position="32"/>
    </location>
</feature>
<dbReference type="EMBL" id="FQUY01000009">
    <property type="protein sequence ID" value="SHE99430.1"/>
    <property type="molecule type" value="Genomic_DNA"/>
</dbReference>
<evidence type="ECO:0000313" key="4">
    <source>
        <dbReference type="Proteomes" id="UP000184148"/>
    </source>
</evidence>
<evidence type="ECO:0000313" key="3">
    <source>
        <dbReference type="EMBL" id="SHE99430.1"/>
    </source>
</evidence>
<dbReference type="Pfam" id="PF13485">
    <property type="entry name" value="Peptidase_MA_2"/>
    <property type="match status" value="1"/>
</dbReference>
<organism evidence="3 4">
    <name type="scientific">Desulforamulus putei DSM 12395</name>
    <dbReference type="NCBI Taxonomy" id="1121429"/>
    <lineage>
        <taxon>Bacteria</taxon>
        <taxon>Bacillati</taxon>
        <taxon>Bacillota</taxon>
        <taxon>Clostridia</taxon>
        <taxon>Eubacteriales</taxon>
        <taxon>Peptococcaceae</taxon>
        <taxon>Desulforamulus</taxon>
    </lineage>
</organism>
<dbReference type="InterPro" id="IPR039568">
    <property type="entry name" value="Peptidase_MA-like_dom"/>
</dbReference>
<keyword evidence="1" id="KW-1133">Transmembrane helix</keyword>
<keyword evidence="1" id="KW-0812">Transmembrane</keyword>
<gene>
    <name evidence="3" type="ORF">SAMN02745133_01602</name>
</gene>
<evidence type="ECO:0000259" key="2">
    <source>
        <dbReference type="Pfam" id="PF13485"/>
    </source>
</evidence>
<reference evidence="4" key="1">
    <citation type="submission" date="2016-11" db="EMBL/GenBank/DDBJ databases">
        <authorList>
            <person name="Varghese N."/>
            <person name="Submissions S."/>
        </authorList>
    </citation>
    <scope>NUCLEOTIDE SEQUENCE [LARGE SCALE GENOMIC DNA]</scope>
    <source>
        <strain evidence="4">DSM 12395</strain>
    </source>
</reference>
<dbReference type="RefSeq" id="WP_073238362.1">
    <property type="nucleotide sequence ID" value="NZ_FQUY01000009.1"/>
</dbReference>
<proteinExistence type="predicted"/>
<feature type="domain" description="Peptidase MA-like" evidence="2">
    <location>
        <begin position="165"/>
        <end position="289"/>
    </location>
</feature>
<dbReference type="OrthoDB" id="9787613at2"/>